<evidence type="ECO:0000313" key="2">
    <source>
        <dbReference type="EMBL" id="TCP65766.1"/>
    </source>
</evidence>
<dbReference type="AlphaFoldDB" id="A0A4V6NRQ2"/>
<keyword evidence="1" id="KW-0732">Signal</keyword>
<dbReference type="EMBL" id="SLXV01000030">
    <property type="protein sequence ID" value="TCP65766.1"/>
    <property type="molecule type" value="Genomic_DNA"/>
</dbReference>
<feature type="chain" id="PRO_5020938174" description="ADP-ribosyltransferase exoenzyme" evidence="1">
    <location>
        <begin position="30"/>
        <end position="416"/>
    </location>
</feature>
<proteinExistence type="predicted"/>
<comment type="caution">
    <text evidence="2">The sequence shown here is derived from an EMBL/GenBank/DDBJ whole genome shotgun (WGS) entry which is preliminary data.</text>
</comment>
<accession>A0A4V6NRQ2</accession>
<gene>
    <name evidence="2" type="ORF">EDD57_1305</name>
</gene>
<organism evidence="2 3">
    <name type="scientific">Baia soyae</name>
    <dbReference type="NCBI Taxonomy" id="1544746"/>
    <lineage>
        <taxon>Bacteria</taxon>
        <taxon>Bacillati</taxon>
        <taxon>Bacillota</taxon>
        <taxon>Bacilli</taxon>
        <taxon>Bacillales</taxon>
        <taxon>Thermoactinomycetaceae</taxon>
        <taxon>Baia</taxon>
    </lineage>
</organism>
<protein>
    <recommendedName>
        <fullName evidence="4">ADP-ribosyltransferase exoenzyme</fullName>
    </recommendedName>
</protein>
<dbReference type="Proteomes" id="UP000294746">
    <property type="component" value="Unassembled WGS sequence"/>
</dbReference>
<sequence>MLKSKKIVSLICGLSLLSTSVISIHSVYALDSNTDTLRKNVGTEYVTEPTKSTIKEGTIGNIDLSKINRDLENQNEVFEKNKNNLFTGLSIDQITSLQYGDIIKRKVAKKLATNINATQPGLISEIEKLKETLNKDSYIEHKVENTEDVIKELITVWNRFTDRPLVKAVQLAAAKTFDLPYANLDRWKEDKVGEYESYIDTIGIILEEMKKETQSFLKSKGIKELTLFRGVKSSTKMNENGIDLQSSPALSSFSFSKGSSESYATTSDPNIHPYLLVKNVPVDRILSLGVTGFGLMEHYEIVVLGGMYSKDEFFVLPGKTGSPLKLFFEEQAKQLHEGGSLDLMKEMMSPEAGKQLKKHSEAIATQLDKIIKETPDSDFEPNIMREKIYASLIGEPLKMDSAIARDISNGLCPSIK</sequence>
<evidence type="ECO:0000313" key="3">
    <source>
        <dbReference type="Proteomes" id="UP000294746"/>
    </source>
</evidence>
<keyword evidence="3" id="KW-1185">Reference proteome</keyword>
<evidence type="ECO:0000256" key="1">
    <source>
        <dbReference type="SAM" id="SignalP"/>
    </source>
</evidence>
<name>A0A4V6NRQ2_9BACL</name>
<evidence type="ECO:0008006" key="4">
    <source>
        <dbReference type="Google" id="ProtNLM"/>
    </source>
</evidence>
<reference evidence="2 3" key="1">
    <citation type="submission" date="2019-03" db="EMBL/GenBank/DDBJ databases">
        <title>Genomic Encyclopedia of Type Strains, Phase IV (KMG-IV): sequencing the most valuable type-strain genomes for metagenomic binning, comparative biology and taxonomic classification.</title>
        <authorList>
            <person name="Goeker M."/>
        </authorList>
    </citation>
    <scope>NUCLEOTIDE SEQUENCE [LARGE SCALE GENOMIC DNA]</scope>
    <source>
        <strain evidence="2 3">DSM 46831</strain>
    </source>
</reference>
<feature type="signal peptide" evidence="1">
    <location>
        <begin position="1"/>
        <end position="29"/>
    </location>
</feature>